<evidence type="ECO:0000259" key="6">
    <source>
        <dbReference type="Pfam" id="PF03088"/>
    </source>
</evidence>
<evidence type="ECO:0000256" key="2">
    <source>
        <dbReference type="ARBA" id="ARBA00009191"/>
    </source>
</evidence>
<evidence type="ECO:0000256" key="3">
    <source>
        <dbReference type="ARBA" id="ARBA00022553"/>
    </source>
</evidence>
<evidence type="ECO:0000313" key="7">
    <source>
        <dbReference type="EMBL" id="JAT45034.1"/>
    </source>
</evidence>
<gene>
    <name evidence="7" type="primary">apmap_6</name>
    <name evidence="7" type="ORF">g.119899</name>
</gene>
<keyword evidence="5" id="KW-0325">Glycoprotein</keyword>
<dbReference type="AlphaFoldDB" id="A0A1D1XRQ9"/>
<feature type="domain" description="Strictosidine synthase conserved region" evidence="6">
    <location>
        <begin position="1"/>
        <end position="62"/>
    </location>
</feature>
<keyword evidence="4" id="KW-0926">Vacuole</keyword>
<dbReference type="Gene3D" id="2.120.10.30">
    <property type="entry name" value="TolB, C-terminal domain"/>
    <property type="match status" value="1"/>
</dbReference>
<name>A0A1D1XRQ9_9ARAE</name>
<dbReference type="PANTHER" id="PTHR10426">
    <property type="entry name" value="STRICTOSIDINE SYNTHASE-RELATED"/>
    <property type="match status" value="1"/>
</dbReference>
<comment type="subcellular location">
    <subcellularLocation>
        <location evidence="1">Vacuole</location>
    </subcellularLocation>
</comment>
<protein>
    <submittedName>
        <fullName evidence="7">Adipocyte plasma membrane-associated protein</fullName>
    </submittedName>
</protein>
<dbReference type="InterPro" id="IPR018119">
    <property type="entry name" value="Strictosidine_synth_cons-reg"/>
</dbReference>
<keyword evidence="3" id="KW-0597">Phosphoprotein</keyword>
<organism evidence="7">
    <name type="scientific">Anthurium amnicola</name>
    <dbReference type="NCBI Taxonomy" id="1678845"/>
    <lineage>
        <taxon>Eukaryota</taxon>
        <taxon>Viridiplantae</taxon>
        <taxon>Streptophyta</taxon>
        <taxon>Embryophyta</taxon>
        <taxon>Tracheophyta</taxon>
        <taxon>Spermatophyta</taxon>
        <taxon>Magnoliopsida</taxon>
        <taxon>Liliopsida</taxon>
        <taxon>Araceae</taxon>
        <taxon>Pothoideae</taxon>
        <taxon>Potheae</taxon>
        <taxon>Anthurium</taxon>
    </lineage>
</organism>
<dbReference type="Pfam" id="PF03088">
    <property type="entry name" value="Str_synth"/>
    <property type="match status" value="1"/>
</dbReference>
<dbReference type="PANTHER" id="PTHR10426:SF88">
    <property type="entry name" value="ADIPOCYTE PLASMA MEMBRANE-ASSOCIATED PROTEIN HEMOMUCIN-RELATED"/>
    <property type="match status" value="1"/>
</dbReference>
<accession>A0A1D1XRQ9</accession>
<dbReference type="GO" id="GO:0012505">
    <property type="term" value="C:endomembrane system"/>
    <property type="evidence" value="ECO:0007669"/>
    <property type="project" value="TreeGrafter"/>
</dbReference>
<comment type="similarity">
    <text evidence="2">Belongs to the strictosidine synthase family.</text>
</comment>
<evidence type="ECO:0000256" key="5">
    <source>
        <dbReference type="ARBA" id="ARBA00023180"/>
    </source>
</evidence>
<proteinExistence type="inferred from homology"/>
<sequence>MLDTLEGRPYGRLMGFDPAANKTTVLLRDLYFANGVALFPDQASLVYCETILRRCRRYHIRGEKKGTVERFLDDLPGYPDNIRYDGEGHFWIGLPAGKSRSWDVVMKYPWVRKMMVVAMKKYVSVPHSLKGSGVLRASLQGEPLSLYTDPALELVTGGLKIGRHLYYGSLVRHYFSRIRLDKLAASSK</sequence>
<evidence type="ECO:0000256" key="4">
    <source>
        <dbReference type="ARBA" id="ARBA00022554"/>
    </source>
</evidence>
<reference evidence="7" key="1">
    <citation type="submission" date="2015-07" db="EMBL/GenBank/DDBJ databases">
        <title>Transcriptome Assembly of Anthurium amnicola.</title>
        <authorList>
            <person name="Suzuki J."/>
        </authorList>
    </citation>
    <scope>NUCLEOTIDE SEQUENCE</scope>
</reference>
<dbReference type="EMBL" id="GDJX01022902">
    <property type="protein sequence ID" value="JAT45034.1"/>
    <property type="molecule type" value="Transcribed_RNA"/>
</dbReference>
<dbReference type="InterPro" id="IPR011042">
    <property type="entry name" value="6-blade_b-propeller_TolB-like"/>
</dbReference>
<dbReference type="GO" id="GO:0016787">
    <property type="term" value="F:hydrolase activity"/>
    <property type="evidence" value="ECO:0007669"/>
    <property type="project" value="TreeGrafter"/>
</dbReference>
<dbReference type="SUPFAM" id="SSF63829">
    <property type="entry name" value="Calcium-dependent phosphotriesterase"/>
    <property type="match status" value="1"/>
</dbReference>
<dbReference type="GO" id="GO:0005773">
    <property type="term" value="C:vacuole"/>
    <property type="evidence" value="ECO:0007669"/>
    <property type="project" value="UniProtKB-SubCell"/>
</dbReference>
<evidence type="ECO:0000256" key="1">
    <source>
        <dbReference type="ARBA" id="ARBA00004116"/>
    </source>
</evidence>